<organism evidence="1 2">
    <name type="scientific">Hyphococcus luteus</name>
    <dbReference type="NCBI Taxonomy" id="2058213"/>
    <lineage>
        <taxon>Bacteria</taxon>
        <taxon>Pseudomonadati</taxon>
        <taxon>Pseudomonadota</taxon>
        <taxon>Alphaproteobacteria</taxon>
        <taxon>Parvularculales</taxon>
        <taxon>Parvularculaceae</taxon>
        <taxon>Hyphococcus</taxon>
    </lineage>
</organism>
<dbReference type="Proteomes" id="UP000239504">
    <property type="component" value="Unassembled WGS sequence"/>
</dbReference>
<proteinExistence type="predicted"/>
<keyword evidence="2" id="KW-1185">Reference proteome</keyword>
<name>A0A2S7K048_9PROT</name>
<protein>
    <submittedName>
        <fullName evidence="1">Uncharacterized protein</fullName>
    </submittedName>
</protein>
<dbReference type="RefSeq" id="WP_104831933.1">
    <property type="nucleotide sequence ID" value="NZ_PJCH01000016.1"/>
</dbReference>
<reference evidence="1 2" key="1">
    <citation type="submission" date="2017-12" db="EMBL/GenBank/DDBJ databases">
        <authorList>
            <person name="Hurst M.R.H."/>
        </authorList>
    </citation>
    <scope>NUCLEOTIDE SEQUENCE [LARGE SCALE GENOMIC DNA]</scope>
    <source>
        <strain evidence="1 2">SY-3-19</strain>
    </source>
</reference>
<evidence type="ECO:0000313" key="1">
    <source>
        <dbReference type="EMBL" id="PQA85880.1"/>
    </source>
</evidence>
<sequence length="124" mass="14286">MKSLFINIVRRLGFLKADFIAETRPRLPRQDGSVSPDFVLAKDGGIKKWASLRCPGGCGRRIDLSLNPHQRPRWSVTLDWWRRPTVSPSVHQRNACGCHFWIKRGQVNWCKNGRPQMHLNAAKK</sequence>
<dbReference type="InterPro" id="IPR045384">
    <property type="entry name" value="DUF6527"/>
</dbReference>
<dbReference type="EMBL" id="PJCH01000016">
    <property type="protein sequence ID" value="PQA85880.1"/>
    <property type="molecule type" value="Genomic_DNA"/>
</dbReference>
<dbReference type="Pfam" id="PF20137">
    <property type="entry name" value="BubE"/>
    <property type="match status" value="1"/>
</dbReference>
<dbReference type="OrthoDB" id="8256264at2"/>
<dbReference type="AlphaFoldDB" id="A0A2S7K048"/>
<evidence type="ECO:0000313" key="2">
    <source>
        <dbReference type="Proteomes" id="UP000239504"/>
    </source>
</evidence>
<accession>A0A2S7K048</accession>
<gene>
    <name evidence="1" type="ORF">CW354_20330</name>
</gene>
<comment type="caution">
    <text evidence="1">The sequence shown here is derived from an EMBL/GenBank/DDBJ whole genome shotgun (WGS) entry which is preliminary data.</text>
</comment>